<dbReference type="InterPro" id="IPR016912">
    <property type="entry name" value="Phage_P2_GpU"/>
</dbReference>
<reference evidence="1 2" key="1">
    <citation type="submission" date="2024-01" db="EMBL/GenBank/DDBJ databases">
        <title>Pseudocitrobacter sp. Endophytic strain Cyp-38L.</title>
        <authorList>
            <person name="Amer M.A."/>
            <person name="Hamed S.M."/>
        </authorList>
    </citation>
    <scope>NUCLEOTIDE SEQUENCE [LARGE SCALE GENOMIC DNA]</scope>
    <source>
        <strain evidence="1 2">Cyp38S</strain>
    </source>
</reference>
<dbReference type="Pfam" id="PF06995">
    <property type="entry name" value="Phage_P2_GpU"/>
    <property type="match status" value="1"/>
</dbReference>
<dbReference type="PIRSF" id="PIRSF029208">
    <property type="entry name" value="Phage_tail_GPU"/>
    <property type="match status" value="1"/>
</dbReference>
<proteinExistence type="predicted"/>
<comment type="caution">
    <text evidence="1">The sequence shown here is derived from an EMBL/GenBank/DDBJ whole genome shotgun (WGS) entry which is preliminary data.</text>
</comment>
<protein>
    <submittedName>
        <fullName evidence="1">Phage tail protein</fullName>
    </submittedName>
</protein>
<accession>A0ABV0HIF2</accession>
<dbReference type="Proteomes" id="UP001444146">
    <property type="component" value="Unassembled WGS sequence"/>
</dbReference>
<dbReference type="EMBL" id="JAYMYY010000002">
    <property type="protein sequence ID" value="MEO3990239.1"/>
    <property type="molecule type" value="Genomic_DNA"/>
</dbReference>
<organism evidence="1 2">
    <name type="scientific">Pseudocitrobacter cyperus</name>
    <dbReference type="NCBI Taxonomy" id="3112843"/>
    <lineage>
        <taxon>Bacteria</taxon>
        <taxon>Pseudomonadati</taxon>
        <taxon>Pseudomonadota</taxon>
        <taxon>Gammaproteobacteria</taxon>
        <taxon>Enterobacterales</taxon>
        <taxon>Enterobacteriaceae</taxon>
        <taxon>Pseudocitrobacter</taxon>
    </lineage>
</organism>
<keyword evidence="2" id="KW-1185">Reference proteome</keyword>
<name>A0ABV0HIF2_9ENTR</name>
<gene>
    <name evidence="1" type="ORF">VSR74_10470</name>
</gene>
<sequence length="153" mass="16663">MMLALGLFVFMRQTLPYQTMQRDSAYNWGMNNRIGTRPAYQFIGPGSDTVALSGDLYPELTGGRISMQALYLMAEQGRAWPLISGSGFIYGMFVISKVSETGTEFYSDGSPRKISFNLTLTRVDESLATMYGDIGEQVKGLAGKASDLLSAGA</sequence>
<evidence type="ECO:0000313" key="1">
    <source>
        <dbReference type="EMBL" id="MEO3990239.1"/>
    </source>
</evidence>
<dbReference type="InterPro" id="IPR009734">
    <property type="entry name" value="Myoviridae_GpU"/>
</dbReference>
<dbReference type="RefSeq" id="WP_347794676.1">
    <property type="nucleotide sequence ID" value="NZ_JAYMYY010000002.1"/>
</dbReference>
<evidence type="ECO:0000313" key="2">
    <source>
        <dbReference type="Proteomes" id="UP001444146"/>
    </source>
</evidence>